<dbReference type="RefSeq" id="WP_159744092.1">
    <property type="nucleotide sequence ID" value="NZ_BLIR01000001.1"/>
</dbReference>
<sequence>MTTTTTTSVTFAGHVFDVEVDQDFAVEQRTHLHSFVPEAAPAPPCGRLTSIRIRHNRELFADRTARLQTLQSRCVEPFRGEPYLRSRVGDVDWWRPHPRSHLCQDHLYAHNSTGRLHIVLHPDAHRGERYLLRIVREVVMRCGEDRGWTAFHAAAASIDGNGVLIAGPTTAGKTTVLAALACHRRADLVASDRAMLTQNAADVIGVPLSIRIAGGTLSALTPREALPPHRVLPRTFGTDQKASCTPRDFAAAFAAQVHEGAPLRLVLLPRLRDDDTPLSIQGLHGETARAELAAACCTPYDEDWLHPWFACQSRSVEGLRAQAGQVLDDLVAKVPVFKVTAGVRIPHLLERLADTVARRLS</sequence>
<reference evidence="1 2" key="1">
    <citation type="submission" date="2019-12" db="EMBL/GenBank/DDBJ databases">
        <title>Whole genome shotgun sequence of Streptomyces tubercidicus NBRC 13090.</title>
        <authorList>
            <person name="Ichikawa N."/>
            <person name="Kimura A."/>
            <person name="Kitahashi Y."/>
            <person name="Komaki H."/>
            <person name="Tamura T."/>
        </authorList>
    </citation>
    <scope>NUCLEOTIDE SEQUENCE [LARGE SCALE GENOMIC DNA]</scope>
    <source>
        <strain evidence="1 2">NBRC 13090</strain>
    </source>
</reference>
<keyword evidence="2" id="KW-1185">Reference proteome</keyword>
<name>A0A640US76_9ACTN</name>
<dbReference type="InterPro" id="IPR027417">
    <property type="entry name" value="P-loop_NTPase"/>
</dbReference>
<comment type="caution">
    <text evidence="1">The sequence shown here is derived from an EMBL/GenBank/DDBJ whole genome shotgun (WGS) entry which is preliminary data.</text>
</comment>
<evidence type="ECO:0000313" key="1">
    <source>
        <dbReference type="EMBL" id="GFE38232.1"/>
    </source>
</evidence>
<dbReference type="EMBL" id="BLIR01000001">
    <property type="protein sequence ID" value="GFE38232.1"/>
    <property type="molecule type" value="Genomic_DNA"/>
</dbReference>
<organism evidence="1 2">
    <name type="scientific">Streptomyces tubercidicus</name>
    <dbReference type="NCBI Taxonomy" id="47759"/>
    <lineage>
        <taxon>Bacteria</taxon>
        <taxon>Bacillati</taxon>
        <taxon>Actinomycetota</taxon>
        <taxon>Actinomycetes</taxon>
        <taxon>Kitasatosporales</taxon>
        <taxon>Streptomycetaceae</taxon>
        <taxon>Streptomyces</taxon>
    </lineage>
</organism>
<evidence type="ECO:0000313" key="2">
    <source>
        <dbReference type="Proteomes" id="UP000431826"/>
    </source>
</evidence>
<accession>A0A640US76</accession>
<dbReference type="AlphaFoldDB" id="A0A640US76"/>
<dbReference type="Proteomes" id="UP000431826">
    <property type="component" value="Unassembled WGS sequence"/>
</dbReference>
<dbReference type="OrthoDB" id="3666877at2"/>
<proteinExistence type="predicted"/>
<gene>
    <name evidence="1" type="ORF">Stube_29050</name>
</gene>
<dbReference type="SUPFAM" id="SSF53795">
    <property type="entry name" value="PEP carboxykinase-like"/>
    <property type="match status" value="1"/>
</dbReference>
<dbReference type="Gene3D" id="3.40.50.300">
    <property type="entry name" value="P-loop containing nucleotide triphosphate hydrolases"/>
    <property type="match status" value="1"/>
</dbReference>
<dbReference type="GeneID" id="96284016"/>
<evidence type="ECO:0008006" key="3">
    <source>
        <dbReference type="Google" id="ProtNLM"/>
    </source>
</evidence>
<protein>
    <recommendedName>
        <fullName evidence="3">HPr kinase</fullName>
    </recommendedName>
</protein>